<organism evidence="1 2">
    <name type="scientific">Actinomycetospora succinea</name>
    <dbReference type="NCBI Taxonomy" id="663603"/>
    <lineage>
        <taxon>Bacteria</taxon>
        <taxon>Bacillati</taxon>
        <taxon>Actinomycetota</taxon>
        <taxon>Actinomycetes</taxon>
        <taxon>Pseudonocardiales</taxon>
        <taxon>Pseudonocardiaceae</taxon>
        <taxon>Actinomycetospora</taxon>
    </lineage>
</organism>
<dbReference type="EMBL" id="SNYO01000011">
    <property type="protein sequence ID" value="TDQ48862.1"/>
    <property type="molecule type" value="Genomic_DNA"/>
</dbReference>
<evidence type="ECO:0000313" key="2">
    <source>
        <dbReference type="Proteomes" id="UP000295705"/>
    </source>
</evidence>
<dbReference type="AlphaFoldDB" id="A0A4R6UPN8"/>
<dbReference type="SUPFAM" id="SSF53335">
    <property type="entry name" value="S-adenosyl-L-methionine-dependent methyltransferases"/>
    <property type="match status" value="1"/>
</dbReference>
<dbReference type="GO" id="GO:0032259">
    <property type="term" value="P:methylation"/>
    <property type="evidence" value="ECO:0007669"/>
    <property type="project" value="UniProtKB-KW"/>
</dbReference>
<dbReference type="InterPro" id="IPR029063">
    <property type="entry name" value="SAM-dependent_MTases_sf"/>
</dbReference>
<dbReference type="Gene3D" id="3.40.50.150">
    <property type="entry name" value="Vaccinia Virus protein VP39"/>
    <property type="match status" value="1"/>
</dbReference>
<name>A0A4R6UPN8_9PSEU</name>
<sequence>MSVTEKVPRTATRLSFKDSLKSALPVQWHARMRSLGRLRMITKLRVLAYSDVTLRDVRWEHVRYVLWDPEVESHTYDVANVDELAEFLADLLGCDVGTARRYLDEGVRDVEFDERWRSRLGRRLDLKSRAMLGNRLLWWGLVRILKPALCVECGVYNGLGSLVLLRALELNTEEGHPGELMSVDADPASGWVVPPRLADRWELIEGTTADVLGPTLLGRRVDLLVHDTPHTAENAEHEFGLALSHRAARTVLLDSSGGRTGVLQRLCEEQGGRYARFVDVPSNHFRRGSGTGVGLFTEPEAPC</sequence>
<evidence type="ECO:0000313" key="1">
    <source>
        <dbReference type="EMBL" id="TDQ48862.1"/>
    </source>
</evidence>
<keyword evidence="1" id="KW-0489">Methyltransferase</keyword>
<keyword evidence="2" id="KW-1185">Reference proteome</keyword>
<proteinExistence type="predicted"/>
<accession>A0A4R6UPN8</accession>
<dbReference type="Pfam" id="PF13578">
    <property type="entry name" value="Methyltransf_24"/>
    <property type="match status" value="1"/>
</dbReference>
<dbReference type="Proteomes" id="UP000295705">
    <property type="component" value="Unassembled WGS sequence"/>
</dbReference>
<comment type="caution">
    <text evidence="1">The sequence shown here is derived from an EMBL/GenBank/DDBJ whole genome shotgun (WGS) entry which is preliminary data.</text>
</comment>
<keyword evidence="1" id="KW-0808">Transferase</keyword>
<dbReference type="GO" id="GO:0008168">
    <property type="term" value="F:methyltransferase activity"/>
    <property type="evidence" value="ECO:0007669"/>
    <property type="project" value="UniProtKB-KW"/>
</dbReference>
<gene>
    <name evidence="1" type="ORF">EV188_11132</name>
</gene>
<reference evidence="1 2" key="1">
    <citation type="submission" date="2019-03" db="EMBL/GenBank/DDBJ databases">
        <title>Genomic Encyclopedia of Type Strains, Phase IV (KMG-IV): sequencing the most valuable type-strain genomes for metagenomic binning, comparative biology and taxonomic classification.</title>
        <authorList>
            <person name="Goeker M."/>
        </authorList>
    </citation>
    <scope>NUCLEOTIDE SEQUENCE [LARGE SCALE GENOMIC DNA]</scope>
    <source>
        <strain evidence="1 2">DSM 45775</strain>
    </source>
</reference>
<protein>
    <submittedName>
        <fullName evidence="1">Methyltransferase family protein</fullName>
    </submittedName>
</protein>